<dbReference type="Proteomes" id="UP000005945">
    <property type="component" value="Unassembled WGS sequence"/>
</dbReference>
<reference evidence="1 2" key="1">
    <citation type="submission" date="2007-09" db="EMBL/GenBank/DDBJ databases">
        <title>Draft genome sequence of Faecalibacterium prausnitzii M21/2.</title>
        <authorList>
            <person name="Sudarsanam P."/>
            <person name="Ley R."/>
            <person name="Guruge J."/>
            <person name="Turnbaugh P.J."/>
            <person name="Mahowald M."/>
            <person name="Liep D."/>
            <person name="Gordon J."/>
        </authorList>
    </citation>
    <scope>NUCLEOTIDE SEQUENCE [LARGE SCALE GENOMIC DNA]</scope>
    <source>
        <strain evidence="1 2">M21/2</strain>
    </source>
</reference>
<proteinExistence type="predicted"/>
<comment type="caution">
    <text evidence="1">The sequence shown here is derived from an EMBL/GenBank/DDBJ whole genome shotgun (WGS) entry which is preliminary data.</text>
</comment>
<dbReference type="HOGENOM" id="CLU_2769740_0_0_9"/>
<dbReference type="EMBL" id="ABED02000023">
    <property type="protein sequence ID" value="EDP22086.1"/>
    <property type="molecule type" value="Genomic_DNA"/>
</dbReference>
<gene>
    <name evidence="1" type="ORF">FAEPRAM212_01120</name>
</gene>
<evidence type="ECO:0000313" key="2">
    <source>
        <dbReference type="Proteomes" id="UP000005945"/>
    </source>
</evidence>
<protein>
    <submittedName>
        <fullName evidence="1">Uncharacterized protein</fullName>
    </submittedName>
</protein>
<accession>A8S9R5</accession>
<dbReference type="AlphaFoldDB" id="A8S9R5"/>
<reference evidence="1 2" key="2">
    <citation type="submission" date="2007-09" db="EMBL/GenBank/DDBJ databases">
        <authorList>
            <person name="Fulton L."/>
            <person name="Clifton S."/>
            <person name="Fulton B."/>
            <person name="Xu J."/>
            <person name="Minx P."/>
            <person name="Pepin K.H."/>
            <person name="Johnson M."/>
            <person name="Thiruvilangam P."/>
            <person name="Bhonagiri V."/>
            <person name="Nash W.E."/>
            <person name="Mardis E.R."/>
            <person name="Wilson R.K."/>
        </authorList>
    </citation>
    <scope>NUCLEOTIDE SEQUENCE [LARGE SCALE GENOMIC DNA]</scope>
    <source>
        <strain evidence="1 2">M21/2</strain>
    </source>
</reference>
<sequence length="69" mass="8380">MAYHPLFRVVVASRIHVGCRRGCKSLRLLALTINSHLWCITYRRVERRNIIFRRHFLVFRTCEIVQIHF</sequence>
<name>A8S9R5_9FIRM</name>
<evidence type="ECO:0000313" key="1">
    <source>
        <dbReference type="EMBL" id="EDP22086.1"/>
    </source>
</evidence>
<organism evidence="1 2">
    <name type="scientific">Faecalibacterium prausnitzii M21/2</name>
    <dbReference type="NCBI Taxonomy" id="411485"/>
    <lineage>
        <taxon>Bacteria</taxon>
        <taxon>Bacillati</taxon>
        <taxon>Bacillota</taxon>
        <taxon>Clostridia</taxon>
        <taxon>Eubacteriales</taxon>
        <taxon>Oscillospiraceae</taxon>
        <taxon>Faecalibacterium</taxon>
    </lineage>
</organism>